<organism evidence="4 5">
    <name type="scientific">Paramuricea clavata</name>
    <name type="common">Red gorgonian</name>
    <name type="synonym">Violescent sea-whip</name>
    <dbReference type="NCBI Taxonomy" id="317549"/>
    <lineage>
        <taxon>Eukaryota</taxon>
        <taxon>Metazoa</taxon>
        <taxon>Cnidaria</taxon>
        <taxon>Anthozoa</taxon>
        <taxon>Octocorallia</taxon>
        <taxon>Malacalcyonacea</taxon>
        <taxon>Plexauridae</taxon>
        <taxon>Paramuricea</taxon>
    </lineage>
</organism>
<gene>
    <name evidence="4" type="ORF">PACLA_8A021434</name>
</gene>
<comment type="similarity">
    <text evidence="1">Belongs to the ankyrin SOCS box (ASB) family.</text>
</comment>
<comment type="caution">
    <text evidence="4">The sequence shown here is derived from an EMBL/GenBank/DDBJ whole genome shotgun (WGS) entry which is preliminary data.</text>
</comment>
<reference evidence="4" key="1">
    <citation type="submission" date="2020-04" db="EMBL/GenBank/DDBJ databases">
        <authorList>
            <person name="Alioto T."/>
            <person name="Alioto T."/>
            <person name="Gomez Garrido J."/>
        </authorList>
    </citation>
    <scope>NUCLEOTIDE SEQUENCE</scope>
    <source>
        <strain evidence="4">A484AB</strain>
    </source>
</reference>
<accession>A0A6S7HSX7</accession>
<dbReference type="EMBL" id="CACRXK020005499">
    <property type="protein sequence ID" value="CAB4006410.1"/>
    <property type="molecule type" value="Genomic_DNA"/>
</dbReference>
<dbReference type="Proteomes" id="UP001152795">
    <property type="component" value="Unassembled WGS sequence"/>
</dbReference>
<dbReference type="InterPro" id="IPR002110">
    <property type="entry name" value="Ankyrin_rpt"/>
</dbReference>
<dbReference type="SUPFAM" id="SSF48403">
    <property type="entry name" value="Ankyrin repeat"/>
    <property type="match status" value="1"/>
</dbReference>
<dbReference type="InterPro" id="IPR051573">
    <property type="entry name" value="Ankyrin-SOCS_box_domain"/>
</dbReference>
<dbReference type="PROSITE" id="PS50297">
    <property type="entry name" value="ANK_REP_REGION"/>
    <property type="match status" value="1"/>
</dbReference>
<evidence type="ECO:0000256" key="3">
    <source>
        <dbReference type="ARBA" id="ARBA00023043"/>
    </source>
</evidence>
<dbReference type="GO" id="GO:0045732">
    <property type="term" value="P:positive regulation of protein catabolic process"/>
    <property type="evidence" value="ECO:0007669"/>
    <property type="project" value="TreeGrafter"/>
</dbReference>
<keyword evidence="3" id="KW-0040">ANK repeat</keyword>
<dbReference type="OrthoDB" id="19014at2759"/>
<dbReference type="PANTHER" id="PTHR24136:SF15">
    <property type="entry name" value="ANK_REP_REGION DOMAIN-CONTAINING PROTEIN"/>
    <property type="match status" value="1"/>
</dbReference>
<dbReference type="Pfam" id="PF12796">
    <property type="entry name" value="Ank_2"/>
    <property type="match status" value="1"/>
</dbReference>
<dbReference type="InterPro" id="IPR036770">
    <property type="entry name" value="Ankyrin_rpt-contain_sf"/>
</dbReference>
<evidence type="ECO:0000256" key="2">
    <source>
        <dbReference type="ARBA" id="ARBA00022737"/>
    </source>
</evidence>
<protein>
    <submittedName>
        <fullName evidence="4">Phosphatase 1 regulatory subunit 27</fullName>
    </submittedName>
</protein>
<dbReference type="AlphaFoldDB" id="A0A6S7HSX7"/>
<proteinExistence type="inferred from homology"/>
<dbReference type="PROSITE" id="PS50088">
    <property type="entry name" value="ANK_REPEAT"/>
    <property type="match status" value="2"/>
</dbReference>
<dbReference type="Gene3D" id="1.25.40.20">
    <property type="entry name" value="Ankyrin repeat-containing domain"/>
    <property type="match status" value="1"/>
</dbReference>
<evidence type="ECO:0000256" key="1">
    <source>
        <dbReference type="ARBA" id="ARBA00005949"/>
    </source>
</evidence>
<keyword evidence="2" id="KW-0677">Repeat</keyword>
<evidence type="ECO:0000313" key="4">
    <source>
        <dbReference type="EMBL" id="CAB4006410.1"/>
    </source>
</evidence>
<dbReference type="SMART" id="SM00248">
    <property type="entry name" value="ANK"/>
    <property type="match status" value="2"/>
</dbReference>
<name>A0A6S7HSX7_PARCT</name>
<sequence>MEVLTDSNSAFSHRRKFKVIKYDSPAFRDQPGSETKVKRTFREQYKQCPKLTNVSLPEDDVVSFTANEMVNACYAKIWRGSGAKPPNICGEEPGIEEDSEMQKAFPIYLKKDLDKLQKLRLKSRFKSRKCLDNNEVKAWIEAPEKFIDILTELREEENKENIENVKGIDESRNDVDGLGSTSAADEQIKRPSQAVHFPQHVLLCAALQEGDSNEIEEVIKNNNIDLSSLSQATSYYYLHKTILNDQLHCARMLIQNGVNVNAKDSEGVSPLALAFRLMNFPMVALLVHSGADVGEYTDSRIQEMNKVKELSCSVSKVFEMDV</sequence>
<dbReference type="GO" id="GO:0016567">
    <property type="term" value="P:protein ubiquitination"/>
    <property type="evidence" value="ECO:0007669"/>
    <property type="project" value="TreeGrafter"/>
</dbReference>
<evidence type="ECO:0000313" key="5">
    <source>
        <dbReference type="Proteomes" id="UP001152795"/>
    </source>
</evidence>
<keyword evidence="5" id="KW-1185">Reference proteome</keyword>
<dbReference type="PANTHER" id="PTHR24136">
    <property type="entry name" value="SOWAH (DROSOPHILA) HOMOLOG"/>
    <property type="match status" value="1"/>
</dbReference>